<gene>
    <name evidence="5" type="ORF">SS50377_14361</name>
    <name evidence="6" type="ORF">SS50377_22048</name>
</gene>
<dbReference type="OrthoDB" id="202825at2759"/>
<dbReference type="InterPro" id="IPR004344">
    <property type="entry name" value="TTL/TTLL_fam"/>
</dbReference>
<keyword evidence="7" id="KW-1185">Reference proteome</keyword>
<dbReference type="VEuPathDB" id="GiardiaDB:SS50377_22048"/>
<keyword evidence="3" id="KW-0067">ATP-binding</keyword>
<evidence type="ECO:0000313" key="5">
    <source>
        <dbReference type="EMBL" id="EST45788.1"/>
    </source>
</evidence>
<evidence type="ECO:0000256" key="1">
    <source>
        <dbReference type="ARBA" id="ARBA00022598"/>
    </source>
</evidence>
<dbReference type="GO" id="GO:0070740">
    <property type="term" value="F:tubulin-glutamic acid ligase activity"/>
    <property type="evidence" value="ECO:0007669"/>
    <property type="project" value="TreeGrafter"/>
</dbReference>
<proteinExistence type="predicted"/>
<dbReference type="Gene3D" id="3.30.470.20">
    <property type="entry name" value="ATP-grasp fold, B domain"/>
    <property type="match status" value="1"/>
</dbReference>
<feature type="compositionally biased region" description="Low complexity" evidence="4">
    <location>
        <begin position="543"/>
        <end position="556"/>
    </location>
</feature>
<evidence type="ECO:0000256" key="4">
    <source>
        <dbReference type="SAM" id="MobiDB-lite"/>
    </source>
</evidence>
<evidence type="ECO:0000313" key="6">
    <source>
        <dbReference type="EMBL" id="KAH0576484.1"/>
    </source>
</evidence>
<dbReference type="PANTHER" id="PTHR12241:SF147">
    <property type="entry name" value="TUBULIN POLYGLUTAMYLASE TTLL7"/>
    <property type="match status" value="1"/>
</dbReference>
<dbReference type="GO" id="GO:0000226">
    <property type="term" value="P:microtubule cytoskeleton organization"/>
    <property type="evidence" value="ECO:0007669"/>
    <property type="project" value="TreeGrafter"/>
</dbReference>
<accession>V6LNH4</accession>
<keyword evidence="2" id="KW-0547">Nucleotide-binding</keyword>
<sequence length="718" mass="83526">MEELGEYSNDNHVDKVRLHQQETQVVQKVLKKYRVRACLEQCKYTVVHDLSEERKWKECTEADDWNLCWNDWSILVERVMRMKAYQKINHYPGMSEITRKDTLARNMNRARKLCPDDYDFFPQSFQIPSDVTDFKFYHQQKKDKKMVFISKPNASCQGRGIKLFRNIENVDLSEPQVIQEYITKPYLINGIKFDLRTYVIVIQVVPTLQMIYYEDGMARFCTEPYQEPNSKNLKKAFMHLTNYAINKNNDNFEFNDDEEVDDAGSKWGLSAIWQKMEEDGIDVQVFKEKMFAVMIKTVIGILPNLQHAYSSARPTQPRFGDQNPYDNQEPYFGSSCFEILGFDIMIDQNNNPILIEVNHSPSFRCDTPLDLRIKQNLISGVLDMLDIQQDDKILFQKIEKVNSMKRLYGKQHDKIKAQQAESKPKSKITKKSTGLKTIKQMPTYSSVQQHIFQFLQKNQDTFKQIYPPPINFKDPYEAIIYKIKYPKGNQQDQQHQPSSIARQPLVRKQSAQMLEKVLPRGIGSRTQQLSNVQSRTIIQSVEPSSRPASQSSRPQSVKQRIPSQTSQGSSVVQSEVEESFKEKPIEIEKEDPMQAILRKALYEIEYGIDTKQIAFRGVHGPVLLPQGALRNEKIEKTVEQDLNSKLRAMLKFGIRDLTETIIRIGQRAQNQNQMPQPPQRVDVFQVLQNNNRSKSITNAIKKSTVQTKPSNYSNNRYK</sequence>
<evidence type="ECO:0000256" key="3">
    <source>
        <dbReference type="ARBA" id="ARBA00022840"/>
    </source>
</evidence>
<dbReference type="GO" id="GO:0005524">
    <property type="term" value="F:ATP binding"/>
    <property type="evidence" value="ECO:0007669"/>
    <property type="project" value="UniProtKB-KW"/>
</dbReference>
<reference evidence="5 6" key="1">
    <citation type="journal article" date="2014" name="PLoS Genet.">
        <title>The Genome of Spironucleus salmonicida Highlights a Fish Pathogen Adapted to Fluctuating Environments.</title>
        <authorList>
            <person name="Xu F."/>
            <person name="Jerlstrom-Hultqvist J."/>
            <person name="Einarsson E."/>
            <person name="Astvaldsson A."/>
            <person name="Svard S.G."/>
            <person name="Andersson J.O."/>
        </authorList>
    </citation>
    <scope>NUCLEOTIDE SEQUENCE</scope>
    <source>
        <strain evidence="6">ATCC 50377</strain>
    </source>
</reference>
<keyword evidence="1 5" id="KW-0436">Ligase</keyword>
<evidence type="ECO:0000256" key="2">
    <source>
        <dbReference type="ARBA" id="ARBA00022741"/>
    </source>
</evidence>
<dbReference type="EMBL" id="AUWU02000002">
    <property type="protein sequence ID" value="KAH0576484.1"/>
    <property type="molecule type" value="Genomic_DNA"/>
</dbReference>
<dbReference type="PROSITE" id="PS51221">
    <property type="entry name" value="TTL"/>
    <property type="match status" value="1"/>
</dbReference>
<name>V6LNH4_9EUKA</name>
<dbReference type="GO" id="GO:0036064">
    <property type="term" value="C:ciliary basal body"/>
    <property type="evidence" value="ECO:0007669"/>
    <property type="project" value="TreeGrafter"/>
</dbReference>
<protein>
    <submittedName>
        <fullName evidence="5">Tubulin tyrosine ligase</fullName>
    </submittedName>
</protein>
<dbReference type="GO" id="GO:0015631">
    <property type="term" value="F:tubulin binding"/>
    <property type="evidence" value="ECO:0007669"/>
    <property type="project" value="TreeGrafter"/>
</dbReference>
<dbReference type="Pfam" id="PF03133">
    <property type="entry name" value="TTL"/>
    <property type="match status" value="1"/>
</dbReference>
<feature type="compositionally biased region" description="Low complexity" evidence="4">
    <location>
        <begin position="563"/>
        <end position="574"/>
    </location>
</feature>
<reference evidence="6" key="2">
    <citation type="submission" date="2020-12" db="EMBL/GenBank/DDBJ databases">
        <title>New Spironucleus salmonicida genome in near-complete chromosomes.</title>
        <authorList>
            <person name="Xu F."/>
            <person name="Kurt Z."/>
            <person name="Jimenez-Gonzalez A."/>
            <person name="Astvaldsson A."/>
            <person name="Andersson J.O."/>
            <person name="Svard S.G."/>
        </authorList>
    </citation>
    <scope>NUCLEOTIDE SEQUENCE</scope>
    <source>
        <strain evidence="6">ATCC 50377</strain>
    </source>
</reference>
<dbReference type="AlphaFoldDB" id="V6LNH4"/>
<dbReference type="Proteomes" id="UP000018208">
    <property type="component" value="Unassembled WGS sequence"/>
</dbReference>
<organism evidence="5">
    <name type="scientific">Spironucleus salmonicida</name>
    <dbReference type="NCBI Taxonomy" id="348837"/>
    <lineage>
        <taxon>Eukaryota</taxon>
        <taxon>Metamonada</taxon>
        <taxon>Diplomonadida</taxon>
        <taxon>Hexamitidae</taxon>
        <taxon>Hexamitinae</taxon>
        <taxon>Spironucleus</taxon>
    </lineage>
</organism>
<dbReference type="EMBL" id="KI546089">
    <property type="protein sequence ID" value="EST45788.1"/>
    <property type="molecule type" value="Genomic_DNA"/>
</dbReference>
<dbReference type="SUPFAM" id="SSF56059">
    <property type="entry name" value="Glutathione synthetase ATP-binding domain-like"/>
    <property type="match status" value="1"/>
</dbReference>
<evidence type="ECO:0000313" key="7">
    <source>
        <dbReference type="Proteomes" id="UP000018208"/>
    </source>
</evidence>
<feature type="region of interest" description="Disordered" evidence="4">
    <location>
        <begin position="539"/>
        <end position="580"/>
    </location>
</feature>
<dbReference type="PANTHER" id="PTHR12241">
    <property type="entry name" value="TUBULIN POLYGLUTAMYLASE"/>
    <property type="match status" value="1"/>
</dbReference>